<keyword evidence="4" id="KW-0677">Repeat</keyword>
<dbReference type="SUPFAM" id="SSF52540">
    <property type="entry name" value="P-loop containing nucleoside triphosphate hydrolases"/>
    <property type="match status" value="3"/>
</dbReference>
<feature type="region of interest" description="Disordered" evidence="10">
    <location>
        <begin position="1"/>
        <end position="20"/>
    </location>
</feature>
<evidence type="ECO:0000256" key="11">
    <source>
        <dbReference type="SAM" id="Phobius"/>
    </source>
</evidence>
<keyword evidence="14" id="KW-1185">Reference proteome</keyword>
<dbReference type="NCBIfam" id="TIGR03925">
    <property type="entry name" value="T7SS_EccC_b"/>
    <property type="match status" value="1"/>
</dbReference>
<evidence type="ECO:0000256" key="10">
    <source>
        <dbReference type="SAM" id="MobiDB-lite"/>
    </source>
</evidence>
<accession>A0A4Q7ZQR5</accession>
<keyword evidence="8 11" id="KW-0472">Membrane</keyword>
<dbReference type="PANTHER" id="PTHR22683">
    <property type="entry name" value="SPORULATION PROTEIN RELATED"/>
    <property type="match status" value="1"/>
</dbReference>
<gene>
    <name evidence="13" type="ORF">EV385_5387</name>
</gene>
<feature type="binding site" evidence="9">
    <location>
        <begin position="1148"/>
        <end position="1155"/>
    </location>
    <ligand>
        <name>ATP</name>
        <dbReference type="ChEBI" id="CHEBI:30616"/>
    </ligand>
</feature>
<evidence type="ECO:0000256" key="5">
    <source>
        <dbReference type="ARBA" id="ARBA00022741"/>
    </source>
</evidence>
<dbReference type="GO" id="GO:0003677">
    <property type="term" value="F:DNA binding"/>
    <property type="evidence" value="ECO:0007669"/>
    <property type="project" value="InterPro"/>
</dbReference>
<evidence type="ECO:0000256" key="2">
    <source>
        <dbReference type="ARBA" id="ARBA00022475"/>
    </source>
</evidence>
<comment type="subcellular location">
    <subcellularLocation>
        <location evidence="1">Cell membrane</location>
        <topology evidence="1">Multi-pass membrane protein</topology>
    </subcellularLocation>
</comment>
<evidence type="ECO:0000256" key="6">
    <source>
        <dbReference type="ARBA" id="ARBA00022840"/>
    </source>
</evidence>
<keyword evidence="7 11" id="KW-1133">Transmembrane helix</keyword>
<reference evidence="13 14" key="1">
    <citation type="submission" date="2019-02" db="EMBL/GenBank/DDBJ databases">
        <title>Sequencing the genomes of 1000 actinobacteria strains.</title>
        <authorList>
            <person name="Klenk H.-P."/>
        </authorList>
    </citation>
    <scope>NUCLEOTIDE SEQUENCE [LARGE SCALE GENOMIC DNA]</scope>
    <source>
        <strain evidence="13 14">DSM 45162</strain>
    </source>
</reference>
<comment type="caution">
    <text evidence="13">The sequence shown here is derived from an EMBL/GenBank/DDBJ whole genome shotgun (WGS) entry which is preliminary data.</text>
</comment>
<evidence type="ECO:0000256" key="9">
    <source>
        <dbReference type="PROSITE-ProRule" id="PRU00289"/>
    </source>
</evidence>
<dbReference type="PANTHER" id="PTHR22683:SF1">
    <property type="entry name" value="TYPE VII SECRETION SYSTEM PROTEIN ESSC"/>
    <property type="match status" value="1"/>
</dbReference>
<proteinExistence type="predicted"/>
<feature type="domain" description="FtsK" evidence="12">
    <location>
        <begin position="485"/>
        <end position="684"/>
    </location>
</feature>
<feature type="binding site" evidence="9">
    <location>
        <begin position="862"/>
        <end position="869"/>
    </location>
    <ligand>
        <name>ATP</name>
        <dbReference type="ChEBI" id="CHEBI:30616"/>
    </ligand>
</feature>
<evidence type="ECO:0000256" key="7">
    <source>
        <dbReference type="ARBA" id="ARBA00022989"/>
    </source>
</evidence>
<dbReference type="GO" id="GO:0005524">
    <property type="term" value="F:ATP binding"/>
    <property type="evidence" value="ECO:0007669"/>
    <property type="project" value="UniProtKB-UniRule"/>
</dbReference>
<dbReference type="SMART" id="SM00382">
    <property type="entry name" value="AAA"/>
    <property type="match status" value="3"/>
</dbReference>
<evidence type="ECO:0000256" key="4">
    <source>
        <dbReference type="ARBA" id="ARBA00022737"/>
    </source>
</evidence>
<evidence type="ECO:0000313" key="14">
    <source>
        <dbReference type="Proteomes" id="UP000292564"/>
    </source>
</evidence>
<feature type="transmembrane region" description="Helical" evidence="11">
    <location>
        <begin position="41"/>
        <end position="59"/>
    </location>
</feature>
<feature type="domain" description="FtsK" evidence="12">
    <location>
        <begin position="1131"/>
        <end position="1315"/>
    </location>
</feature>
<feature type="compositionally biased region" description="Low complexity" evidence="10">
    <location>
        <begin position="233"/>
        <end position="244"/>
    </location>
</feature>
<evidence type="ECO:0000256" key="3">
    <source>
        <dbReference type="ARBA" id="ARBA00022692"/>
    </source>
</evidence>
<protein>
    <submittedName>
        <fullName evidence="13">S-DNA-T family DNA segregation ATPase FtsK/SpoIIIE</fullName>
    </submittedName>
</protein>
<dbReference type="InterPro" id="IPR023836">
    <property type="entry name" value="EccCa-like_Actinobacteria"/>
</dbReference>
<dbReference type="Gene3D" id="3.40.50.300">
    <property type="entry name" value="P-loop containing nucleotide triphosphate hydrolases"/>
    <property type="match status" value="4"/>
</dbReference>
<feature type="compositionally biased region" description="Low complexity" evidence="10">
    <location>
        <begin position="751"/>
        <end position="762"/>
    </location>
</feature>
<dbReference type="NCBIfam" id="TIGR03924">
    <property type="entry name" value="T7SS_EccC_a"/>
    <property type="match status" value="1"/>
</dbReference>
<evidence type="ECO:0000259" key="12">
    <source>
        <dbReference type="PROSITE" id="PS50901"/>
    </source>
</evidence>
<feature type="binding site" evidence="9">
    <location>
        <begin position="508"/>
        <end position="515"/>
    </location>
    <ligand>
        <name>ATP</name>
        <dbReference type="ChEBI" id="CHEBI:30616"/>
    </ligand>
</feature>
<keyword evidence="2" id="KW-1003">Cell membrane</keyword>
<dbReference type="EMBL" id="SHKY01000001">
    <property type="protein sequence ID" value="RZU53460.1"/>
    <property type="molecule type" value="Genomic_DNA"/>
</dbReference>
<keyword evidence="3 11" id="KW-0812">Transmembrane</keyword>
<dbReference type="PROSITE" id="PS50901">
    <property type="entry name" value="FTSK"/>
    <property type="match status" value="3"/>
</dbReference>
<organism evidence="13 14">
    <name type="scientific">Krasilnikovia cinnamomea</name>
    <dbReference type="NCBI Taxonomy" id="349313"/>
    <lineage>
        <taxon>Bacteria</taxon>
        <taxon>Bacillati</taxon>
        <taxon>Actinomycetota</taxon>
        <taxon>Actinomycetes</taxon>
        <taxon>Micromonosporales</taxon>
        <taxon>Micromonosporaceae</taxon>
        <taxon>Krasilnikovia</taxon>
    </lineage>
</organism>
<feature type="region of interest" description="Disordered" evidence="10">
    <location>
        <begin position="224"/>
        <end position="244"/>
    </location>
</feature>
<sequence length="1357" mass="146020">MTTVVFRRPARQPGPPMPRGELALQEPPALPEIAGGDMSAAFTYLPMMLGSAAMALIFIQPGGSSLSYLAAGLMGVSGLGMLVGQLGRGGGERKRRLRGERRDYLRYLAQMRRQVQSLAARQVKALAWAHPAPQALWSLTGERRMWERRPSSHDFGEVRVGLGSQRLAVTLTPPQTKPVEDLEPLCARALRRFLQAHWTVPELPIAVQLREFARILLRPQAPTAIPTQPRLRPSATDPAQAPAAAPTDEAVLGLARALLAQLVTFHSPDDLRVVLCAPADRQQRWDWMKWLPHSQHPGQTDGAGPVRLAAESPAELERLLGAAFMDRPRFNDPALPGVHEPYTVIVVDGVPLPATSRFALGSVRNATVVDVSGTLRWVADPLTLRLLVGDGNVQMVGADDEGRDSANALGAPDHLSAGKARMLARRLSPYRLGSSVESTDSLAADLDLTTLLGLGDPETFDPATVRAGRSRWNHLRVPVGVSSTGTPVELDLKEAAQGGMGPHGMLIGATGSGKSELLRTLVLALAVTHPSEVLNFILVDFKGGATFLGLDGLPHTSALITNLADELPLVDRMQEALQGELVRRQELLRQAGFSGLKDYEKARADGAPLAPLPTLFVVVDEFSELLATKRDFIDLFVMIGRLGRSLGVHLLLASQRLDEGRMHQLESHLSYRIGLRTFSAVESRGVIGVPDAYELPSAPGNGYLRADTSTLVRFKAAYVSAPLRRAQRQARRAEARLSVVPYVVGAIASAEEPAAPESPQPDAAEESQPSGPRLLDVVVERLMGHGARAHQVWLPPLEEPPTLDALLPPVLPDAARGLSVPRATGPAALRVPVGVVDRPLEQRRDLLVADLTGSGGHVGIGGGTQSGKSTLVRTLVTALAVTHTPVEAQVYCLDFGGGSLAGLAGLPHVGEVVGRLDRERVTRTVAEVCDLLLGREKRFAANGLEGIDTYRQARAEGTLPAEADDGYGDVFLVVDGWSTLHQDFEALEAAFSDLATRGLNYGIHLIVTASRWSEIRPWLRDLLGTRFELHLGDPVDSEVGMRQAANVPDVPGRGLTRDGFHFLSALPRLDGLARTDDLADAVRATALRCAAAWHGPAAPGVRLLPSLLRTADLPEPDAPRRVAIGLDEQQLAPVWHDFDVHPHLMVFGEAESGKTNLLRLIAQSVVRRNTPADARVLLADSRRNLFDAVPPASQVGYAVSGLALEELVTEAMAAIRPRLPGADISLERLSRRDWWTGPHLFVVVDDYDLVGSGHTSPLEPLLDALPQGADVGLHLIVARTTAGASRAMMMDPVLRRLWDLGGNALLFSCDRDDGGFLGDAKARRLPQGRAQLISRRRTTTLVQTAVADDAAARGEHA</sequence>
<feature type="region of interest" description="Disordered" evidence="10">
    <location>
        <begin position="751"/>
        <end position="770"/>
    </location>
</feature>
<dbReference type="InterPro" id="IPR023837">
    <property type="entry name" value="EccCb-like_Actinobacteria"/>
</dbReference>
<dbReference type="GO" id="GO:0005886">
    <property type="term" value="C:plasma membrane"/>
    <property type="evidence" value="ECO:0007669"/>
    <property type="project" value="UniProtKB-SubCell"/>
</dbReference>
<name>A0A4Q7ZQR5_9ACTN</name>
<dbReference type="Pfam" id="PF01580">
    <property type="entry name" value="FtsK_SpoIIIE"/>
    <property type="match status" value="3"/>
</dbReference>
<dbReference type="InterPro" id="IPR050206">
    <property type="entry name" value="FtsK/SpoIIIE/SftA"/>
</dbReference>
<dbReference type="InterPro" id="IPR003593">
    <property type="entry name" value="AAA+_ATPase"/>
</dbReference>
<dbReference type="InterPro" id="IPR027417">
    <property type="entry name" value="P-loop_NTPase"/>
</dbReference>
<feature type="transmembrane region" description="Helical" evidence="11">
    <location>
        <begin position="66"/>
        <end position="87"/>
    </location>
</feature>
<keyword evidence="5 9" id="KW-0547">Nucleotide-binding</keyword>
<feature type="domain" description="FtsK" evidence="12">
    <location>
        <begin position="843"/>
        <end position="1038"/>
    </location>
</feature>
<dbReference type="InterPro" id="IPR002543">
    <property type="entry name" value="FtsK_dom"/>
</dbReference>
<evidence type="ECO:0000256" key="1">
    <source>
        <dbReference type="ARBA" id="ARBA00004651"/>
    </source>
</evidence>
<dbReference type="Proteomes" id="UP000292564">
    <property type="component" value="Unassembled WGS sequence"/>
</dbReference>
<keyword evidence="6 9" id="KW-0067">ATP-binding</keyword>
<evidence type="ECO:0000256" key="8">
    <source>
        <dbReference type="ARBA" id="ARBA00023136"/>
    </source>
</evidence>
<evidence type="ECO:0000313" key="13">
    <source>
        <dbReference type="EMBL" id="RZU53460.1"/>
    </source>
</evidence>